<keyword evidence="4" id="KW-0341">Growth regulation</keyword>
<evidence type="ECO:0000259" key="11">
    <source>
        <dbReference type="PROSITE" id="PS50003"/>
    </source>
</evidence>
<feature type="region of interest" description="Disordered" evidence="10">
    <location>
        <begin position="504"/>
        <end position="529"/>
    </location>
</feature>
<dbReference type="Proteomes" id="UP000046395">
    <property type="component" value="Unassembled WGS sequence"/>
</dbReference>
<evidence type="ECO:0000256" key="6">
    <source>
        <dbReference type="ARBA" id="ARBA00022782"/>
    </source>
</evidence>
<keyword evidence="7" id="KW-0896">Oogenesis</keyword>
<dbReference type="PRINTS" id="PR00628">
    <property type="entry name" value="INSULINRSI"/>
</dbReference>
<feature type="domain" description="PH" evidence="11">
    <location>
        <begin position="15"/>
        <end position="116"/>
    </location>
</feature>
<dbReference type="SMART" id="SM00233">
    <property type="entry name" value="PH"/>
    <property type="match status" value="1"/>
</dbReference>
<dbReference type="PANTHER" id="PTHR10614:SF13">
    <property type="entry name" value="INSULIN RECEPTOR SUBSTRATE 1"/>
    <property type="match status" value="1"/>
</dbReference>
<evidence type="ECO:0000256" key="1">
    <source>
        <dbReference type="ARBA" id="ARBA00011440"/>
    </source>
</evidence>
<sequence>MDSCKEPLEAVLYNDIIKVGVMRKGKRGRKRFFVLHQDSYNGPARIDCYDSEKRFRYGATPKLSVPLKQCFNINKRIDGKFKHCIAVYTYSDCLLLGCETEQEQEAWLQTLLGVLVNTQSTGSADDFRRPGFEHVWDVKILKNKGITEKVPKLAGFFRFCLNSCSVYFYKLNTQDEFYEFPLVYISNYGHQGNMFFLRVGRSALTGSGELWMNTEEVLDAVNIHETMKQILEENHELRQRNMPVELRRAYASSSSRSNSMSVSGQSAEMFGAGDSRLRAISESEKTLQNLRGHFNYLQSRSVPGSVAYSRSASHSPSIRRNVALTGFSMHNSAIINRSGYSTDSVGSTSAHSEVDRASVKSGSKQNHVDLINMELSSRSATSADSSSDRLPALTCSPVFLRNACMEAKELFPIGSQESMSSTIITHFAEVHSPADCVGSFRRMTLDSGCVDAASPRDGASVLPTSYSSEQISDYTPMAPSPCEKMSKSKTQGSWNMDEIRPYPHEFDGSTPPSRTYSCGSKPTSGNSFKQPSWLRKLHLPFSDERKRAHSFGNWNKFMLRKNSSCYLGSDSSDSCLRPRSDSCGSDESAATSRNDTKCQPRARLFDSKFSSCSEDLVEIDFRAASSSFGRSQSGSLGSTDSLGRSRANSMGTNNVLFKQTWLPKVEQITEQELAPSARLMQDLLERQRSIPSDTMADYVPMSPCAESVAPDSPFSSHEAASRSSDYLEMAYEPSTSTDLPVNGGNEQQCNQLTNCQLNFPCAGDTTNEGRSRRHTASDPCGSSIEETQMKKMKRNPNAAVQYPLSECSSSIQLLKQLGRRSWHGDYGDEIQQTAIGNDYAFNDDAAMPMNASSPTDSSSCRTEGDYVFVCPPPPSC</sequence>
<dbReference type="InterPro" id="IPR002404">
    <property type="entry name" value="IRS_PTB"/>
</dbReference>
<name>A0A5S6QV77_TRIMR</name>
<comment type="subunit">
    <text evidence="1">Bindings to phosphatidylinositol 3-kinase and SHP2.</text>
</comment>
<evidence type="ECO:0000256" key="5">
    <source>
        <dbReference type="ARBA" id="ARBA00022737"/>
    </source>
</evidence>
<keyword evidence="3" id="KW-0597">Phosphoprotein</keyword>
<protein>
    <recommendedName>
        <fullName evidence="2">Insulin receptor substrate 1</fullName>
    </recommendedName>
    <alternativeName>
        <fullName evidence="8">Protein chico</fullName>
    </alternativeName>
</protein>
<dbReference type="InterPro" id="IPR001849">
    <property type="entry name" value="PH_domain"/>
</dbReference>
<dbReference type="PROSITE" id="PS50003">
    <property type="entry name" value="PH_DOMAIN"/>
    <property type="match status" value="1"/>
</dbReference>
<keyword evidence="12" id="KW-1185">Reference proteome</keyword>
<evidence type="ECO:0000256" key="2">
    <source>
        <dbReference type="ARBA" id="ARBA00015710"/>
    </source>
</evidence>
<feature type="compositionally biased region" description="Low complexity" evidence="10">
    <location>
        <begin position="627"/>
        <end position="638"/>
    </location>
</feature>
<dbReference type="SMART" id="SM00310">
    <property type="entry name" value="PTBI"/>
    <property type="match status" value="1"/>
</dbReference>
<dbReference type="Gene3D" id="2.30.29.30">
    <property type="entry name" value="Pleckstrin-homology domain (PH domain)/Phosphotyrosine-binding domain (PTB)"/>
    <property type="match status" value="2"/>
</dbReference>
<evidence type="ECO:0000256" key="9">
    <source>
        <dbReference type="ARBA" id="ARBA00046145"/>
    </source>
</evidence>
<dbReference type="InterPro" id="IPR011993">
    <property type="entry name" value="PH-like_dom_sf"/>
</dbReference>
<evidence type="ECO:0000313" key="12">
    <source>
        <dbReference type="Proteomes" id="UP000046395"/>
    </source>
</evidence>
<evidence type="ECO:0000256" key="3">
    <source>
        <dbReference type="ARBA" id="ARBA00022553"/>
    </source>
</evidence>
<dbReference type="AlphaFoldDB" id="A0A5S6QV77"/>
<feature type="region of interest" description="Disordered" evidence="10">
    <location>
        <begin position="340"/>
        <end position="363"/>
    </location>
</feature>
<dbReference type="GO" id="GO:0005886">
    <property type="term" value="C:plasma membrane"/>
    <property type="evidence" value="ECO:0007669"/>
    <property type="project" value="TreeGrafter"/>
</dbReference>
<evidence type="ECO:0000256" key="4">
    <source>
        <dbReference type="ARBA" id="ARBA00022604"/>
    </source>
</evidence>
<feature type="compositionally biased region" description="Polar residues" evidence="10">
    <location>
        <begin position="639"/>
        <end position="649"/>
    </location>
</feature>
<comment type="function">
    <text evidence="9">Activates phosphatidylinositol 3-kinase when bound to the regulatory p85 subunit. May mediate the control of various cellular processes by insulin-like peptides. When phosphorylated by the insulin receptor binds specifically to various cellular proteins containing SH2 domains. Involved in control of cell proliferation, cell size, and body and organ growth throughout development. Also has a role in a signaling pathway controlling the physiological response required to endure periods of low nutrient conditions. Insulin/insulin-like growth factor (IGF) signaling pathway has a role in regulating aging and is necessary in the ovary for vitellogenic maturation.</text>
</comment>
<feature type="compositionally biased region" description="Polar residues" evidence="10">
    <location>
        <begin position="510"/>
        <end position="529"/>
    </location>
</feature>
<dbReference type="CDD" id="cd01257">
    <property type="entry name" value="PH_IRS"/>
    <property type="match status" value="1"/>
</dbReference>
<dbReference type="Pfam" id="PF00169">
    <property type="entry name" value="PH"/>
    <property type="match status" value="1"/>
</dbReference>
<dbReference type="SUPFAM" id="SSF50729">
    <property type="entry name" value="PH domain-like"/>
    <property type="match status" value="2"/>
</dbReference>
<evidence type="ECO:0000256" key="10">
    <source>
        <dbReference type="SAM" id="MobiDB-lite"/>
    </source>
</evidence>
<feature type="compositionally biased region" description="Polar residues" evidence="10">
    <location>
        <begin position="340"/>
        <end position="351"/>
    </location>
</feature>
<dbReference type="STRING" id="70415.A0A5S6QV77"/>
<feature type="region of interest" description="Disordered" evidence="10">
    <location>
        <begin position="627"/>
        <end position="649"/>
    </location>
</feature>
<dbReference type="WBParaSite" id="TMUE_3000011028.1">
    <property type="protein sequence ID" value="TMUE_3000011028.1"/>
    <property type="gene ID" value="WBGene00284955"/>
</dbReference>
<dbReference type="PANTHER" id="PTHR10614">
    <property type="entry name" value="INSULIN RECEPTOR SUBSTRATE"/>
    <property type="match status" value="1"/>
</dbReference>
<organism evidence="12 13">
    <name type="scientific">Trichuris muris</name>
    <name type="common">Mouse whipworm</name>
    <dbReference type="NCBI Taxonomy" id="70415"/>
    <lineage>
        <taxon>Eukaryota</taxon>
        <taxon>Metazoa</taxon>
        <taxon>Ecdysozoa</taxon>
        <taxon>Nematoda</taxon>
        <taxon>Enoplea</taxon>
        <taxon>Dorylaimia</taxon>
        <taxon>Trichinellida</taxon>
        <taxon>Trichuridae</taxon>
        <taxon>Trichuris</taxon>
    </lineage>
</organism>
<keyword evidence="5" id="KW-0677">Repeat</keyword>
<dbReference type="GO" id="GO:0008286">
    <property type="term" value="P:insulin receptor signaling pathway"/>
    <property type="evidence" value="ECO:0007669"/>
    <property type="project" value="InterPro"/>
</dbReference>
<dbReference type="GO" id="GO:0005158">
    <property type="term" value="F:insulin receptor binding"/>
    <property type="evidence" value="ECO:0007669"/>
    <property type="project" value="InterPro"/>
</dbReference>
<evidence type="ECO:0000256" key="7">
    <source>
        <dbReference type="ARBA" id="ARBA00022943"/>
    </source>
</evidence>
<evidence type="ECO:0000256" key="8">
    <source>
        <dbReference type="ARBA" id="ARBA00033282"/>
    </source>
</evidence>
<dbReference type="InterPro" id="IPR039011">
    <property type="entry name" value="IRS"/>
</dbReference>
<evidence type="ECO:0000313" key="13">
    <source>
        <dbReference type="WBParaSite" id="TMUE_3000011028.1"/>
    </source>
</evidence>
<dbReference type="GO" id="GO:0005829">
    <property type="term" value="C:cytosol"/>
    <property type="evidence" value="ECO:0007669"/>
    <property type="project" value="TreeGrafter"/>
</dbReference>
<keyword evidence="6" id="KW-0221">Differentiation</keyword>
<dbReference type="GO" id="GO:0043548">
    <property type="term" value="F:phosphatidylinositol 3-kinase binding"/>
    <property type="evidence" value="ECO:0007669"/>
    <property type="project" value="TreeGrafter"/>
</dbReference>
<proteinExistence type="predicted"/>
<dbReference type="Pfam" id="PF02174">
    <property type="entry name" value="IRS"/>
    <property type="match status" value="1"/>
</dbReference>
<dbReference type="GO" id="GO:0048477">
    <property type="term" value="P:oogenesis"/>
    <property type="evidence" value="ECO:0007669"/>
    <property type="project" value="UniProtKB-KW"/>
</dbReference>
<feature type="region of interest" description="Disordered" evidence="10">
    <location>
        <begin position="702"/>
        <end position="721"/>
    </location>
</feature>
<accession>A0A5S6QV77</accession>
<dbReference type="SMART" id="SM01244">
    <property type="entry name" value="IRS"/>
    <property type="match status" value="1"/>
</dbReference>
<reference evidence="13" key="1">
    <citation type="submission" date="2019-12" db="UniProtKB">
        <authorList>
            <consortium name="WormBaseParasite"/>
        </authorList>
    </citation>
    <scope>IDENTIFICATION</scope>
</reference>